<evidence type="ECO:0000313" key="3">
    <source>
        <dbReference type="Proteomes" id="UP000439903"/>
    </source>
</evidence>
<dbReference type="AlphaFoldDB" id="A0A8H4ALJ0"/>
<reference evidence="2 3" key="1">
    <citation type="journal article" date="2019" name="Environ. Microbiol.">
        <title>At the nexus of three kingdoms: the genome of the mycorrhizal fungus Gigaspora margarita provides insights into plant, endobacterial and fungal interactions.</title>
        <authorList>
            <person name="Venice F."/>
            <person name="Ghignone S."/>
            <person name="Salvioli di Fossalunga A."/>
            <person name="Amselem J."/>
            <person name="Novero M."/>
            <person name="Xianan X."/>
            <person name="Sedzielewska Toro K."/>
            <person name="Morin E."/>
            <person name="Lipzen A."/>
            <person name="Grigoriev I.V."/>
            <person name="Henrissat B."/>
            <person name="Martin F.M."/>
            <person name="Bonfante P."/>
        </authorList>
    </citation>
    <scope>NUCLEOTIDE SEQUENCE [LARGE SCALE GENOMIC DNA]</scope>
    <source>
        <strain evidence="2 3">BEG34</strain>
    </source>
</reference>
<dbReference type="Proteomes" id="UP000439903">
    <property type="component" value="Unassembled WGS sequence"/>
</dbReference>
<feature type="region of interest" description="Disordered" evidence="1">
    <location>
        <begin position="180"/>
        <end position="200"/>
    </location>
</feature>
<evidence type="ECO:0000256" key="1">
    <source>
        <dbReference type="SAM" id="MobiDB-lite"/>
    </source>
</evidence>
<gene>
    <name evidence="2" type="ORF">F8M41_018404</name>
</gene>
<sequence>MRKKNMNSLFNGVLVKIIKEKPELKRSKLSIEEKTNIAISFYEKLEFRHRNREFAEQVFKKTNNNLLKDHDKKIKAYSNQISENNFQFLSHKTCEQYWNTLADEEQGYYQRQHRLNAEKRVMEVDTIIGQKWVNDLGKRVMESDTTIGQKWVDDLSRGFKRRRREASPLARYSGISNAESLVDDMESDDTESDDETISEGDGDEFIERFHTLFIINNAFIRICTTQIINISDHETANQHDELKKWVLENRVIDITDKEKDEIENYVINVFERNIEETIKSIQDKKINLDQKDAEFIKRILDAWAFRWKAEFNENMSESTYTATWIAPDFEILKSKNPELFTSSWCEMIHPSSRWIRQNVYKSNKKAGRKCDGILFIKNSLLERLVFENVSPPKMNKRPKYYSDLKKAIRNAVDSLCTRFWSNREGDVEIARKYMELVYIVHRNQGELWRVCIAGKDKCLAERIYKLVLPWRFEEWTKLADLCKMLLLIECIMYIAF</sequence>
<feature type="compositionally biased region" description="Acidic residues" evidence="1">
    <location>
        <begin position="181"/>
        <end position="200"/>
    </location>
</feature>
<keyword evidence="3" id="KW-1185">Reference proteome</keyword>
<proteinExistence type="predicted"/>
<comment type="caution">
    <text evidence="2">The sequence shown here is derived from an EMBL/GenBank/DDBJ whole genome shotgun (WGS) entry which is preliminary data.</text>
</comment>
<accession>A0A8H4ALJ0</accession>
<dbReference type="EMBL" id="WTPW01000446">
    <property type="protein sequence ID" value="KAF0510821.1"/>
    <property type="molecule type" value="Genomic_DNA"/>
</dbReference>
<organism evidence="2 3">
    <name type="scientific">Gigaspora margarita</name>
    <dbReference type="NCBI Taxonomy" id="4874"/>
    <lineage>
        <taxon>Eukaryota</taxon>
        <taxon>Fungi</taxon>
        <taxon>Fungi incertae sedis</taxon>
        <taxon>Mucoromycota</taxon>
        <taxon>Glomeromycotina</taxon>
        <taxon>Glomeromycetes</taxon>
        <taxon>Diversisporales</taxon>
        <taxon>Gigasporaceae</taxon>
        <taxon>Gigaspora</taxon>
    </lineage>
</organism>
<name>A0A8H4ALJ0_GIGMA</name>
<dbReference type="OrthoDB" id="2329773at2759"/>
<protein>
    <submittedName>
        <fullName evidence="2">Proteophosphoglycan ppg4</fullName>
    </submittedName>
</protein>
<evidence type="ECO:0000313" key="2">
    <source>
        <dbReference type="EMBL" id="KAF0510821.1"/>
    </source>
</evidence>